<dbReference type="STRING" id="1122973.GCA_000379925_01345"/>
<feature type="binding site" evidence="2">
    <location>
        <begin position="25"/>
        <end position="28"/>
    </location>
    <ligand>
        <name>substrate</name>
    </ligand>
</feature>
<dbReference type="CDD" id="cd00475">
    <property type="entry name" value="Cis_IPPS"/>
    <property type="match status" value="1"/>
</dbReference>
<feature type="binding site" evidence="2">
    <location>
        <position position="24"/>
    </location>
    <ligand>
        <name>Mg(2+)</name>
        <dbReference type="ChEBI" id="CHEBI:18420"/>
    </ligand>
</feature>
<feature type="binding site" evidence="2">
    <location>
        <position position="29"/>
    </location>
    <ligand>
        <name>substrate</name>
    </ligand>
</feature>
<dbReference type="EMBL" id="SPNC01000036">
    <property type="protein sequence ID" value="TFH95845.1"/>
    <property type="molecule type" value="Genomic_DNA"/>
</dbReference>
<dbReference type="RefSeq" id="WP_134849417.1">
    <property type="nucleotide sequence ID" value="NZ_CP197400.1"/>
</dbReference>
<dbReference type="PANTHER" id="PTHR10291:SF0">
    <property type="entry name" value="DEHYDRODOLICHYL DIPHOSPHATE SYNTHASE 2"/>
    <property type="match status" value="1"/>
</dbReference>
<accession>A0A4Y8WQR0</accession>
<feature type="active site" description="Proton acceptor" evidence="2">
    <location>
        <position position="72"/>
    </location>
</feature>
<keyword evidence="4" id="KW-1185">Reference proteome</keyword>
<dbReference type="InterPro" id="IPR001441">
    <property type="entry name" value="UPP_synth-like"/>
</dbReference>
<dbReference type="NCBIfam" id="NF011405">
    <property type="entry name" value="PRK14830.1"/>
    <property type="match status" value="1"/>
</dbReference>
<feature type="binding site" evidence="2">
    <location>
        <begin position="192"/>
        <end position="194"/>
    </location>
    <ligand>
        <name>substrate</name>
    </ligand>
</feature>
<dbReference type="GO" id="GO:0016094">
    <property type="term" value="P:polyprenol biosynthetic process"/>
    <property type="evidence" value="ECO:0007669"/>
    <property type="project" value="TreeGrafter"/>
</dbReference>
<evidence type="ECO:0000256" key="1">
    <source>
        <dbReference type="ARBA" id="ARBA00022679"/>
    </source>
</evidence>
<feature type="active site" evidence="2">
    <location>
        <position position="24"/>
    </location>
</feature>
<keyword evidence="2" id="KW-0460">Magnesium</keyword>
<gene>
    <name evidence="3" type="ORF">E4P47_03575</name>
</gene>
<dbReference type="SUPFAM" id="SSF64005">
    <property type="entry name" value="Undecaprenyl diphosphate synthase"/>
    <property type="match status" value="1"/>
</dbReference>
<comment type="cofactor">
    <cofactor evidence="2">
        <name>Mg(2+)</name>
        <dbReference type="ChEBI" id="CHEBI:18420"/>
    </cofactor>
    <text evidence="2">Binds 2 magnesium ions per subunit.</text>
</comment>
<comment type="caution">
    <text evidence="3">The sequence shown here is derived from an EMBL/GenBank/DDBJ whole genome shotgun (WGS) entry which is preliminary data.</text>
</comment>
<feature type="binding site" evidence="2">
    <location>
        <position position="73"/>
    </location>
    <ligand>
        <name>substrate</name>
    </ligand>
</feature>
<name>A0A4Y8WQR0_9PORP</name>
<feature type="binding site" evidence="2">
    <location>
        <position position="75"/>
    </location>
    <ligand>
        <name>substrate</name>
    </ligand>
</feature>
<comment type="similarity">
    <text evidence="2">Belongs to the UPP synthase family.</text>
</comment>
<dbReference type="GO" id="GO:0000287">
    <property type="term" value="F:magnesium ion binding"/>
    <property type="evidence" value="ECO:0007669"/>
    <property type="project" value="UniProtKB-UniRule"/>
</dbReference>
<evidence type="ECO:0000313" key="4">
    <source>
        <dbReference type="Proteomes" id="UP000297225"/>
    </source>
</evidence>
<feature type="binding site" evidence="2">
    <location>
        <position position="37"/>
    </location>
    <ligand>
        <name>substrate</name>
    </ligand>
</feature>
<dbReference type="HAMAP" id="MF_01139">
    <property type="entry name" value="ISPT"/>
    <property type="match status" value="1"/>
</dbReference>
<sequence>MIDQSYQAKIDRTRIPEHIAIIMDGNGRWAKQAGHERTYGHKHGVESVRTVLKAANKVGVKVLTLYTFSEENWNRPKEEVEALMELLVSAVHNELDELNENRVRLEVLGNIEDIPESPREALYKAIEETRDNTGCRVVLAINYSGRSEIVRAARRLAAKDTKEITEEDFVKELYLPELPDPDLLIRTGGEFRVSNFLLWQLAYTELYFTPVFWPEFNAEELYKAIVDYQGRERRFGMTGEQVSEDK</sequence>
<reference evidence="3 4" key="1">
    <citation type="submission" date="2019-03" db="EMBL/GenBank/DDBJ databases">
        <title>Porphyromonas levii Isolated from the Uterus of Dairy Cows.</title>
        <authorList>
            <person name="Francis A.M."/>
        </authorList>
    </citation>
    <scope>NUCLEOTIDE SEQUENCE [LARGE SCALE GENOMIC DNA]</scope>
    <source>
        <strain evidence="3 4">AF5678</strain>
    </source>
</reference>
<dbReference type="FunFam" id="3.40.1180.10:FF:000001">
    <property type="entry name" value="(2E,6E)-farnesyl-diphosphate-specific ditrans,polycis-undecaprenyl-diphosphate synthase"/>
    <property type="match status" value="1"/>
</dbReference>
<dbReference type="AlphaFoldDB" id="A0A4Y8WQR0"/>
<dbReference type="PROSITE" id="PS01066">
    <property type="entry name" value="UPP_SYNTHASE"/>
    <property type="match status" value="1"/>
</dbReference>
<proteinExistence type="inferred from homology"/>
<dbReference type="GO" id="GO:0045547">
    <property type="term" value="F:ditrans,polycis-polyprenyl diphosphate synthase [(2E,6E)-farnesyl diphosphate specific] activity"/>
    <property type="evidence" value="ECO:0007669"/>
    <property type="project" value="TreeGrafter"/>
</dbReference>
<protein>
    <recommendedName>
        <fullName evidence="2">Isoprenyl transferase</fullName>
        <ecNumber evidence="2">2.5.1.-</ecNumber>
    </recommendedName>
</protein>
<organism evidence="3 4">
    <name type="scientific">Porphyromonas levii</name>
    <dbReference type="NCBI Taxonomy" id="28114"/>
    <lineage>
        <taxon>Bacteria</taxon>
        <taxon>Pseudomonadati</taxon>
        <taxon>Bacteroidota</taxon>
        <taxon>Bacteroidia</taxon>
        <taxon>Bacteroidales</taxon>
        <taxon>Porphyromonadaceae</taxon>
        <taxon>Porphyromonas</taxon>
    </lineage>
</organism>
<dbReference type="NCBIfam" id="TIGR00055">
    <property type="entry name" value="uppS"/>
    <property type="match status" value="1"/>
</dbReference>
<feature type="binding site" evidence="2">
    <location>
        <begin position="69"/>
        <end position="71"/>
    </location>
    <ligand>
        <name>substrate</name>
    </ligand>
</feature>
<dbReference type="InterPro" id="IPR036424">
    <property type="entry name" value="UPP_synth-like_sf"/>
</dbReference>
<keyword evidence="2" id="KW-0479">Metal-binding</keyword>
<feature type="binding site" evidence="2">
    <location>
        <position position="186"/>
    </location>
    <ligand>
        <name>substrate</name>
    </ligand>
</feature>
<dbReference type="PANTHER" id="PTHR10291">
    <property type="entry name" value="DEHYDRODOLICHYL DIPHOSPHATE SYNTHASE FAMILY MEMBER"/>
    <property type="match status" value="1"/>
</dbReference>
<evidence type="ECO:0000313" key="3">
    <source>
        <dbReference type="EMBL" id="TFH95845.1"/>
    </source>
</evidence>
<comment type="subunit">
    <text evidence="2">Homodimer.</text>
</comment>
<dbReference type="Pfam" id="PF01255">
    <property type="entry name" value="Prenyltransf"/>
    <property type="match status" value="1"/>
</dbReference>
<dbReference type="EC" id="2.5.1.-" evidence="2"/>
<keyword evidence="1 2" id="KW-0808">Transferase</keyword>
<feature type="binding site" evidence="2">
    <location>
        <position position="205"/>
    </location>
    <ligand>
        <name>Mg(2+)</name>
        <dbReference type="ChEBI" id="CHEBI:18420"/>
    </ligand>
</feature>
<evidence type="ECO:0000256" key="2">
    <source>
        <dbReference type="HAMAP-Rule" id="MF_01139"/>
    </source>
</evidence>
<dbReference type="Gene3D" id="3.40.1180.10">
    <property type="entry name" value="Decaprenyl diphosphate synthase-like"/>
    <property type="match status" value="1"/>
</dbReference>
<feature type="binding site" evidence="2">
    <location>
        <position position="41"/>
    </location>
    <ligand>
        <name>substrate</name>
    </ligand>
</feature>
<comment type="function">
    <text evidence="2">Catalyzes the condensation of isopentenyl diphosphate (IPP) with allylic pyrophosphates generating different type of terpenoids.</text>
</comment>
<dbReference type="InterPro" id="IPR018520">
    <property type="entry name" value="UPP_synth-like_CS"/>
</dbReference>
<dbReference type="Proteomes" id="UP000297225">
    <property type="component" value="Unassembled WGS sequence"/>
</dbReference>
<dbReference type="OrthoDB" id="4191603at2"/>